<organism evidence="2">
    <name type="scientific">Arundo donax</name>
    <name type="common">Giant reed</name>
    <name type="synonym">Donax arundinaceus</name>
    <dbReference type="NCBI Taxonomy" id="35708"/>
    <lineage>
        <taxon>Eukaryota</taxon>
        <taxon>Viridiplantae</taxon>
        <taxon>Streptophyta</taxon>
        <taxon>Embryophyta</taxon>
        <taxon>Tracheophyta</taxon>
        <taxon>Spermatophyta</taxon>
        <taxon>Magnoliopsida</taxon>
        <taxon>Liliopsida</taxon>
        <taxon>Poales</taxon>
        <taxon>Poaceae</taxon>
        <taxon>PACMAD clade</taxon>
        <taxon>Arundinoideae</taxon>
        <taxon>Arundineae</taxon>
        <taxon>Arundo</taxon>
    </lineage>
</organism>
<evidence type="ECO:0000256" key="1">
    <source>
        <dbReference type="SAM" id="Phobius"/>
    </source>
</evidence>
<keyword evidence="1" id="KW-0812">Transmembrane</keyword>
<name>A0A0A9CWB8_ARUDO</name>
<dbReference type="EMBL" id="GBRH01220225">
    <property type="protein sequence ID" value="JAD77670.1"/>
    <property type="molecule type" value="Transcribed_RNA"/>
</dbReference>
<keyword evidence="1" id="KW-0472">Membrane</keyword>
<accession>A0A0A9CWB8</accession>
<sequence>MPPISPSGISSSKPCLAAKVSSTLLMALPLSPMIRLGSLTTVLFVLSCMLPWRVLCLTSSSTRTRTLVLFGWLLKPCSAATRKAGPSSSSTSFMVSNRVISPLLSTARSKNVLPMPFATPTPLSPTVCWSSMCCVV</sequence>
<reference evidence="2" key="2">
    <citation type="journal article" date="2015" name="Data Brief">
        <title>Shoot transcriptome of the giant reed, Arundo donax.</title>
        <authorList>
            <person name="Barrero R.A."/>
            <person name="Guerrero F.D."/>
            <person name="Moolhuijzen P."/>
            <person name="Goolsby J.A."/>
            <person name="Tidwell J."/>
            <person name="Bellgard S.E."/>
            <person name="Bellgard M.I."/>
        </authorList>
    </citation>
    <scope>NUCLEOTIDE SEQUENCE</scope>
    <source>
        <tissue evidence="2">Shoot tissue taken approximately 20 cm above the soil surface</tissue>
    </source>
</reference>
<keyword evidence="1" id="KW-1133">Transmembrane helix</keyword>
<protein>
    <submittedName>
        <fullName evidence="2">Uncharacterized protein</fullName>
    </submittedName>
</protein>
<dbReference type="AlphaFoldDB" id="A0A0A9CWB8"/>
<proteinExistence type="predicted"/>
<reference evidence="2" key="1">
    <citation type="submission" date="2014-09" db="EMBL/GenBank/DDBJ databases">
        <authorList>
            <person name="Magalhaes I.L.F."/>
            <person name="Oliveira U."/>
            <person name="Santos F.R."/>
            <person name="Vidigal T.H.D.A."/>
            <person name="Brescovit A.D."/>
            <person name="Santos A.J."/>
        </authorList>
    </citation>
    <scope>NUCLEOTIDE SEQUENCE</scope>
    <source>
        <tissue evidence="2">Shoot tissue taken approximately 20 cm above the soil surface</tissue>
    </source>
</reference>
<feature type="transmembrane region" description="Helical" evidence="1">
    <location>
        <begin position="33"/>
        <end position="55"/>
    </location>
</feature>
<evidence type="ECO:0000313" key="2">
    <source>
        <dbReference type="EMBL" id="JAD77670.1"/>
    </source>
</evidence>